<dbReference type="EMBL" id="VDFV01000010">
    <property type="protein sequence ID" value="TNC72001.1"/>
    <property type="molecule type" value="Genomic_DNA"/>
</dbReference>
<evidence type="ECO:0000313" key="2">
    <source>
        <dbReference type="EMBL" id="TNC72001.1"/>
    </source>
</evidence>
<dbReference type="RefSeq" id="WP_139081431.1">
    <property type="nucleotide sequence ID" value="NZ_VDFV01000010.1"/>
</dbReference>
<proteinExistence type="predicted"/>
<dbReference type="PANTHER" id="PTHR46246:SF1">
    <property type="entry name" value="GUANOSINE-3',5'-BIS(DIPHOSPHATE) 3'-PYROPHOSPHOHYDROLASE MESH1"/>
    <property type="match status" value="1"/>
</dbReference>
<comment type="caution">
    <text evidence="2">The sequence shown here is derived from an EMBL/GenBank/DDBJ whole genome shotgun (WGS) entry which is preliminary data.</text>
</comment>
<evidence type="ECO:0000313" key="3">
    <source>
        <dbReference type="Proteomes" id="UP000305709"/>
    </source>
</evidence>
<dbReference type="SUPFAM" id="SSF109604">
    <property type="entry name" value="HD-domain/PDEase-like"/>
    <property type="match status" value="1"/>
</dbReference>
<dbReference type="InterPro" id="IPR052194">
    <property type="entry name" value="MESH1"/>
</dbReference>
<keyword evidence="2" id="KW-0378">Hydrolase</keyword>
<keyword evidence="3" id="KW-1185">Reference proteome</keyword>
<organism evidence="2 3">
    <name type="scientific">Rubellimicrobium roseum</name>
    <dbReference type="NCBI Taxonomy" id="687525"/>
    <lineage>
        <taxon>Bacteria</taxon>
        <taxon>Pseudomonadati</taxon>
        <taxon>Pseudomonadota</taxon>
        <taxon>Alphaproteobacteria</taxon>
        <taxon>Rhodobacterales</taxon>
        <taxon>Roseobacteraceae</taxon>
        <taxon>Rubellimicrobium</taxon>
    </lineage>
</organism>
<dbReference type="OrthoDB" id="9802385at2"/>
<reference evidence="2 3" key="1">
    <citation type="submission" date="2019-06" db="EMBL/GenBank/DDBJ databases">
        <authorList>
            <person name="Jiang L."/>
        </authorList>
    </citation>
    <scope>NUCLEOTIDE SEQUENCE [LARGE SCALE GENOMIC DNA]</scope>
    <source>
        <strain evidence="2 3">YIM 48858</strain>
    </source>
</reference>
<feature type="region of interest" description="Disordered" evidence="1">
    <location>
        <begin position="95"/>
        <end position="117"/>
    </location>
</feature>
<dbReference type="Proteomes" id="UP000305709">
    <property type="component" value="Unassembled WGS sequence"/>
</dbReference>
<protein>
    <submittedName>
        <fullName evidence="2">Bifunctional (P)ppGpp synthetase/guanosine-3',5'-bis(Diphosphate) 3'-pyrophosphohydrolase</fullName>
    </submittedName>
</protein>
<sequence>MTDPENLRRIAAAFNLAAQAHTGQTRKGAAAEPYVNHVADVAARLAQSPAVTDDLLIAAILHDVVEDTAHSLDEIIQRFGPEVAGYVAEVTDDMSLPDAERKRRQVEEAPRKSDGAKRIKLADKASNIAALADSPPHFWDRARKRRYLEWAREVVAGLRGVDPLLEGAFDRESTRAESVLDD</sequence>
<dbReference type="GO" id="GO:0008893">
    <property type="term" value="F:guanosine-3',5'-bis(diphosphate) 3'-diphosphatase activity"/>
    <property type="evidence" value="ECO:0007669"/>
    <property type="project" value="TreeGrafter"/>
</dbReference>
<dbReference type="PANTHER" id="PTHR46246">
    <property type="entry name" value="GUANOSINE-3',5'-BIS(DIPHOSPHATE) 3'-PYROPHOSPHOHYDROLASE MESH1"/>
    <property type="match status" value="1"/>
</dbReference>
<dbReference type="AlphaFoldDB" id="A0A5C4NB33"/>
<dbReference type="Gene3D" id="1.10.3210.10">
    <property type="entry name" value="Hypothetical protein af1432"/>
    <property type="match status" value="1"/>
</dbReference>
<feature type="compositionally biased region" description="Basic and acidic residues" evidence="1">
    <location>
        <begin position="98"/>
        <end position="117"/>
    </location>
</feature>
<accession>A0A5C4NB33</accession>
<evidence type="ECO:0000256" key="1">
    <source>
        <dbReference type="SAM" id="MobiDB-lite"/>
    </source>
</evidence>
<dbReference type="Pfam" id="PF13328">
    <property type="entry name" value="HD_4"/>
    <property type="match status" value="1"/>
</dbReference>
<name>A0A5C4NB33_9RHOB</name>
<gene>
    <name evidence="2" type="ORF">FHG71_09715</name>
</gene>